<name>A0AAW0EYV6_9TRYP</name>
<dbReference type="InterPro" id="IPR011010">
    <property type="entry name" value="DNA_brk_join_enz"/>
</dbReference>
<dbReference type="SUPFAM" id="SSF56349">
    <property type="entry name" value="DNA breaking-rejoining enzymes"/>
    <property type="match status" value="1"/>
</dbReference>
<gene>
    <name evidence="1" type="ORF">NESM_000933800</name>
</gene>
<evidence type="ECO:0000313" key="2">
    <source>
        <dbReference type="Proteomes" id="UP001430356"/>
    </source>
</evidence>
<dbReference type="GO" id="GO:0003677">
    <property type="term" value="F:DNA binding"/>
    <property type="evidence" value="ECO:0007669"/>
    <property type="project" value="InterPro"/>
</dbReference>
<dbReference type="AlphaFoldDB" id="A0AAW0EYV6"/>
<reference evidence="1 2" key="1">
    <citation type="journal article" date="2021" name="MBio">
        <title>A New Model Trypanosomatid, Novymonas esmeraldas: Genomic Perception of Its 'Candidatus Pandoraea novymonadis' Endosymbiont.</title>
        <authorList>
            <person name="Zakharova A."/>
            <person name="Saura A."/>
            <person name="Butenko A."/>
            <person name="Podesvova L."/>
            <person name="Warmusova S."/>
            <person name="Kostygov A.Y."/>
            <person name="Nenarokova A."/>
            <person name="Lukes J."/>
            <person name="Opperdoes F.R."/>
            <person name="Yurchenko V."/>
        </authorList>
    </citation>
    <scope>NUCLEOTIDE SEQUENCE [LARGE SCALE GENOMIC DNA]</scope>
    <source>
        <strain evidence="1 2">E262AT.01</strain>
    </source>
</reference>
<dbReference type="EMBL" id="JAECZO010000604">
    <property type="protein sequence ID" value="KAK7199555.1"/>
    <property type="molecule type" value="Genomic_DNA"/>
</dbReference>
<sequence>MTQQRHSSHAILESPIRQPLKTAGAATRDHVFAQNLWKVHQGMFSHTSVSTWARMSAAVRNQHKRWLCDIAAMPGRMQGWPLQTAILELVRMQASARHWAPSTYSTTLGYIQSALQWLPLYTNEAHPVDLTKYPEWTQAVNAARRIARAIERHPAPALTKTHYETTRHVLRQSNTPTYLFATLMWQASARPGDIIQLTPQRVHLGTTEKDVTKVVLDIREGKSAKRSGPYQVGTAIAKSDAELLQKMCSQAPGLHKRIFAQPAAAKMV</sequence>
<evidence type="ECO:0008006" key="3">
    <source>
        <dbReference type="Google" id="ProtNLM"/>
    </source>
</evidence>
<evidence type="ECO:0000313" key="1">
    <source>
        <dbReference type="EMBL" id="KAK7199555.1"/>
    </source>
</evidence>
<protein>
    <recommendedName>
        <fullName evidence="3">Integrase</fullName>
    </recommendedName>
</protein>
<keyword evidence="2" id="KW-1185">Reference proteome</keyword>
<organism evidence="1 2">
    <name type="scientific">Novymonas esmeraldas</name>
    <dbReference type="NCBI Taxonomy" id="1808958"/>
    <lineage>
        <taxon>Eukaryota</taxon>
        <taxon>Discoba</taxon>
        <taxon>Euglenozoa</taxon>
        <taxon>Kinetoplastea</taxon>
        <taxon>Metakinetoplastina</taxon>
        <taxon>Trypanosomatida</taxon>
        <taxon>Trypanosomatidae</taxon>
        <taxon>Novymonas</taxon>
    </lineage>
</organism>
<comment type="caution">
    <text evidence="1">The sequence shown here is derived from an EMBL/GenBank/DDBJ whole genome shotgun (WGS) entry which is preliminary data.</text>
</comment>
<dbReference type="Proteomes" id="UP001430356">
    <property type="component" value="Unassembled WGS sequence"/>
</dbReference>
<proteinExistence type="predicted"/>
<accession>A0AAW0EYV6</accession>